<keyword evidence="1" id="KW-0472">Membrane</keyword>
<feature type="non-terminal residue" evidence="2">
    <location>
        <position position="1"/>
    </location>
</feature>
<gene>
    <name evidence="2" type="ORF">INT46_001360</name>
</gene>
<sequence length="283" mass="32198">FIGLGCHFAQCTLLNIYQKKTNIPSWFTSGHWQYLAWYVLFSLSVVSALAVCAHSACCKRGHILRGDKCLGTVNIAVSIIVIVTNTFMGGQEPWTNGIVEFKKPAKGFITHCSMLDQDHDATYPLLTQRYIFYKENYVNTSLIFHLFRCLLLDSTYILSIAVCLLWIILVLTTCMIKPNKRMFDSVPILPNEIEKSSWKLPPNHYNHSRKPKNAYTKKYATPIAPHIEKLELPGSYDHQSSNQLSRHQIDRYSMLSRQYPPPSTIPGAYVSPTNAAVPTIYYS</sequence>
<organism evidence="2 3">
    <name type="scientific">Mucor plumbeus</name>
    <dbReference type="NCBI Taxonomy" id="97098"/>
    <lineage>
        <taxon>Eukaryota</taxon>
        <taxon>Fungi</taxon>
        <taxon>Fungi incertae sedis</taxon>
        <taxon>Mucoromycota</taxon>
        <taxon>Mucoromycotina</taxon>
        <taxon>Mucoromycetes</taxon>
        <taxon>Mucorales</taxon>
        <taxon>Mucorineae</taxon>
        <taxon>Mucoraceae</taxon>
        <taxon>Mucor</taxon>
    </lineage>
</organism>
<proteinExistence type="predicted"/>
<keyword evidence="1" id="KW-0812">Transmembrane</keyword>
<feature type="transmembrane region" description="Helical" evidence="1">
    <location>
        <begin position="35"/>
        <end position="57"/>
    </location>
</feature>
<reference evidence="2" key="1">
    <citation type="submission" date="2020-12" db="EMBL/GenBank/DDBJ databases">
        <title>Metabolic potential, ecology and presence of endohyphal bacteria is reflected in genomic diversity of Mucoromycotina.</title>
        <authorList>
            <person name="Muszewska A."/>
            <person name="Okrasinska A."/>
            <person name="Steczkiewicz K."/>
            <person name="Drgas O."/>
            <person name="Orlowska M."/>
            <person name="Perlinska-Lenart U."/>
            <person name="Aleksandrzak-Piekarczyk T."/>
            <person name="Szatraj K."/>
            <person name="Zielenkiewicz U."/>
            <person name="Pilsyk S."/>
            <person name="Malc E."/>
            <person name="Mieczkowski P."/>
            <person name="Kruszewska J.S."/>
            <person name="Biernat P."/>
            <person name="Pawlowska J."/>
        </authorList>
    </citation>
    <scope>NUCLEOTIDE SEQUENCE</scope>
    <source>
        <strain evidence="2">CBS 226.32</strain>
    </source>
</reference>
<evidence type="ECO:0000313" key="3">
    <source>
        <dbReference type="Proteomes" id="UP000650833"/>
    </source>
</evidence>
<name>A0A8H7RC36_9FUNG</name>
<protein>
    <submittedName>
        <fullName evidence="2">Uncharacterized protein</fullName>
    </submittedName>
</protein>
<keyword evidence="3" id="KW-1185">Reference proteome</keyword>
<keyword evidence="1" id="KW-1133">Transmembrane helix</keyword>
<evidence type="ECO:0000256" key="1">
    <source>
        <dbReference type="SAM" id="Phobius"/>
    </source>
</evidence>
<comment type="caution">
    <text evidence="2">The sequence shown here is derived from an EMBL/GenBank/DDBJ whole genome shotgun (WGS) entry which is preliminary data.</text>
</comment>
<evidence type="ECO:0000313" key="2">
    <source>
        <dbReference type="EMBL" id="KAG2208634.1"/>
    </source>
</evidence>
<dbReference type="EMBL" id="JAEPRC010000109">
    <property type="protein sequence ID" value="KAG2208634.1"/>
    <property type="molecule type" value="Genomic_DNA"/>
</dbReference>
<feature type="transmembrane region" description="Helical" evidence="1">
    <location>
        <begin position="156"/>
        <end position="176"/>
    </location>
</feature>
<dbReference type="AlphaFoldDB" id="A0A8H7RC36"/>
<dbReference type="Proteomes" id="UP000650833">
    <property type="component" value="Unassembled WGS sequence"/>
</dbReference>
<feature type="transmembrane region" description="Helical" evidence="1">
    <location>
        <begin position="69"/>
        <end position="88"/>
    </location>
</feature>
<dbReference type="OrthoDB" id="2280884at2759"/>
<accession>A0A8H7RC36</accession>